<feature type="coiled-coil region" evidence="1">
    <location>
        <begin position="483"/>
        <end position="542"/>
    </location>
</feature>
<dbReference type="NCBIfam" id="NF045780">
    <property type="entry name" value="TrlF_fam_ATP"/>
    <property type="match status" value="1"/>
</dbReference>
<dbReference type="EMBL" id="JAESWA010000023">
    <property type="protein sequence ID" value="MBL4933044.1"/>
    <property type="molecule type" value="Genomic_DNA"/>
</dbReference>
<dbReference type="SMART" id="SM00481">
    <property type="entry name" value="POLIIIAc"/>
    <property type="match status" value="1"/>
</dbReference>
<keyword evidence="4" id="KW-1185">Reference proteome</keyword>
<dbReference type="AlphaFoldDB" id="A0A937K5H8"/>
<dbReference type="InterPro" id="IPR003141">
    <property type="entry name" value="Pol/His_phosphatase_N"/>
</dbReference>
<name>A0A937K5H8_9CLOT</name>
<accession>A0A937K5H8</accession>
<protein>
    <submittedName>
        <fullName evidence="3">PHP domain-containing protein</fullName>
    </submittedName>
</protein>
<evidence type="ECO:0000313" key="3">
    <source>
        <dbReference type="EMBL" id="MBL4933044.1"/>
    </source>
</evidence>
<dbReference type="InterPro" id="IPR004013">
    <property type="entry name" value="PHP_dom"/>
</dbReference>
<reference evidence="3" key="1">
    <citation type="submission" date="2021-01" db="EMBL/GenBank/DDBJ databases">
        <title>Genome public.</title>
        <authorList>
            <person name="Liu C."/>
            <person name="Sun Q."/>
        </authorList>
    </citation>
    <scope>NUCLEOTIDE SEQUENCE</scope>
    <source>
        <strain evidence="3">YIM B02565</strain>
    </source>
</reference>
<dbReference type="Proteomes" id="UP000623681">
    <property type="component" value="Unassembled WGS sequence"/>
</dbReference>
<dbReference type="InterPro" id="IPR052018">
    <property type="entry name" value="PHP_domain"/>
</dbReference>
<dbReference type="InterPro" id="IPR054787">
    <property type="entry name" value="TrlF_ATPase"/>
</dbReference>
<dbReference type="SUPFAM" id="SSF89550">
    <property type="entry name" value="PHP domain-like"/>
    <property type="match status" value="1"/>
</dbReference>
<dbReference type="Gene3D" id="3.20.20.140">
    <property type="entry name" value="Metal-dependent hydrolases"/>
    <property type="match status" value="1"/>
</dbReference>
<feature type="domain" description="Polymerase/histidinol phosphatase N-terminal" evidence="2">
    <location>
        <begin position="13"/>
        <end position="82"/>
    </location>
</feature>
<dbReference type="GO" id="GO:0035312">
    <property type="term" value="F:5'-3' DNA exonuclease activity"/>
    <property type="evidence" value="ECO:0007669"/>
    <property type="project" value="TreeGrafter"/>
</dbReference>
<evidence type="ECO:0000259" key="2">
    <source>
        <dbReference type="SMART" id="SM00481"/>
    </source>
</evidence>
<organism evidence="3 4">
    <name type="scientific">Clostridium paridis</name>
    <dbReference type="NCBI Taxonomy" id="2803863"/>
    <lineage>
        <taxon>Bacteria</taxon>
        <taxon>Bacillati</taxon>
        <taxon>Bacillota</taxon>
        <taxon>Clostridia</taxon>
        <taxon>Eubacteriales</taxon>
        <taxon>Clostridiaceae</taxon>
        <taxon>Clostridium</taxon>
    </lineage>
</organism>
<keyword evidence="1" id="KW-0175">Coiled coil</keyword>
<proteinExistence type="predicted"/>
<dbReference type="PANTHER" id="PTHR42924:SF3">
    <property type="entry name" value="POLYMERASE_HISTIDINOL PHOSPHATASE N-TERMINAL DOMAIN-CONTAINING PROTEIN"/>
    <property type="match status" value="1"/>
</dbReference>
<dbReference type="RefSeq" id="WP_202768418.1">
    <property type="nucleotide sequence ID" value="NZ_JAESWA010000023.1"/>
</dbReference>
<sequence length="925" mass="106766">MKIDFKGNRWYKCDFHLHTPASECFTDKSITPEQFIEKVIERGLDCISVTDHNSVEWIDKIRNEGNEKGITVFPGVEITCSDSKIHLLVLFDIDVEVVRIQDFMRDAGIKREDFGKQTAHSIKSVIEVAKIASESGAIVIPAHVDSYSGLANTSYQIQKDFLNLKTISAVQMVNKELIIGKKVDIKKEELYLKLSQADSELSMGVVGDYVECSKLVKDREYGILTFSDNPESEGSSKHGLWGIGKEYSWIKMDESPRLESLRQAMLFPSIRIKTCYEEDNSKVNKLPDLWIKSIYVKDIEVLGSKPLEVEFNPQLTAVIGGRGSGKSTIVRLLTAIFAMDNIKELNDLYEEFLSFYKIKTKTEGVLKSTSEIKVEVVRNSILYKVIAKNFSGSNSCDLKVEKYDSDSQIFVPIDESVEDLFRVDIYNQKQIYKLAQNTNSLRDKVDSMIDSIESHKKEANMCMSRYKIQYSKIREIEMSLSSKRKLSAELNDISEKIDTYRQSGIKDLLQEYEIFNKEYILLSRFAKDLDEKINLIDNFKEEFSRNSEVIDLSAFNDNYNSELNMILEGSNKEFYRNVHALVEIKASLEKLKFNYMEGIKGTNWYKDYIDLEKRYNDKINILKDMGVDIERISVLLKNKEEKQNELDILERKESQLKDEYGKLGNIKDEYIKLRELISNERAQFTRKLLEYTNIKIKIKKFRDYDNFIFKFREILQKPSGFNDEIDEIAKKCFERDIKRGVTSLIEEIKSVKYDNMMLFRGKFNKVINSLNDEQIAELQLLLPEDDIQIEYKPNNSSGYKSLQNASAGQRTSAILTFILADGIVPLILDQPEDDLDNHLIYDLVVERVKECKEKRQIIVITHNANIPVNGDAELIIAMNSDSKNIEVFKQGTIEDNKLRDEICNVMEGGEKAFLMRANRYSLLNI</sequence>
<dbReference type="Pfam" id="PF02811">
    <property type="entry name" value="PHP"/>
    <property type="match status" value="1"/>
</dbReference>
<dbReference type="InterPro" id="IPR016195">
    <property type="entry name" value="Pol/histidinol_Pase-like"/>
</dbReference>
<evidence type="ECO:0000313" key="4">
    <source>
        <dbReference type="Proteomes" id="UP000623681"/>
    </source>
</evidence>
<dbReference type="GO" id="GO:0004534">
    <property type="term" value="F:5'-3' RNA exonuclease activity"/>
    <property type="evidence" value="ECO:0007669"/>
    <property type="project" value="TreeGrafter"/>
</dbReference>
<evidence type="ECO:0000256" key="1">
    <source>
        <dbReference type="SAM" id="Coils"/>
    </source>
</evidence>
<comment type="caution">
    <text evidence="3">The sequence shown here is derived from an EMBL/GenBank/DDBJ whole genome shotgun (WGS) entry which is preliminary data.</text>
</comment>
<dbReference type="SUPFAM" id="SSF52540">
    <property type="entry name" value="P-loop containing nucleoside triphosphate hydrolases"/>
    <property type="match status" value="1"/>
</dbReference>
<dbReference type="Gene3D" id="3.40.50.300">
    <property type="entry name" value="P-loop containing nucleotide triphosphate hydrolases"/>
    <property type="match status" value="2"/>
</dbReference>
<dbReference type="PANTHER" id="PTHR42924">
    <property type="entry name" value="EXONUCLEASE"/>
    <property type="match status" value="1"/>
</dbReference>
<gene>
    <name evidence="3" type="ORF">JK634_14620</name>
</gene>
<feature type="coiled-coil region" evidence="1">
    <location>
        <begin position="632"/>
        <end position="659"/>
    </location>
</feature>
<dbReference type="InterPro" id="IPR027417">
    <property type="entry name" value="P-loop_NTPase"/>
</dbReference>